<protein>
    <submittedName>
        <fullName evidence="1">Uncharacterized protein</fullName>
    </submittedName>
</protein>
<proteinExistence type="predicted"/>
<dbReference type="EMBL" id="VICG01000012">
    <property type="protein sequence ID" value="KAA8566587.1"/>
    <property type="molecule type" value="Genomic_DNA"/>
</dbReference>
<accession>A0A5M9JCX5</accession>
<sequence length="93" mass="10822">MKNALRVSPLAQHLRLSNSYAKFIPVSSHPLFSEVLAISRLYTIQNDKFQVQPQIFENRCSEHPLSRTRIIKTSRFRALKLCDEGYSKQSKEK</sequence>
<dbReference type="AlphaFoldDB" id="A0A5M9JCX5"/>
<keyword evidence="2" id="KW-1185">Reference proteome</keyword>
<evidence type="ECO:0000313" key="1">
    <source>
        <dbReference type="EMBL" id="KAA8566587.1"/>
    </source>
</evidence>
<organism evidence="1 2">
    <name type="scientific">Monilinia fructicola</name>
    <name type="common">Brown rot fungus</name>
    <name type="synonym">Ciboria fructicola</name>
    <dbReference type="NCBI Taxonomy" id="38448"/>
    <lineage>
        <taxon>Eukaryota</taxon>
        <taxon>Fungi</taxon>
        <taxon>Dikarya</taxon>
        <taxon>Ascomycota</taxon>
        <taxon>Pezizomycotina</taxon>
        <taxon>Leotiomycetes</taxon>
        <taxon>Helotiales</taxon>
        <taxon>Sclerotiniaceae</taxon>
        <taxon>Monilinia</taxon>
    </lineage>
</organism>
<gene>
    <name evidence="1" type="ORF">EYC84_009133</name>
</gene>
<comment type="caution">
    <text evidence="1">The sequence shown here is derived from an EMBL/GenBank/DDBJ whole genome shotgun (WGS) entry which is preliminary data.</text>
</comment>
<evidence type="ECO:0000313" key="2">
    <source>
        <dbReference type="Proteomes" id="UP000322873"/>
    </source>
</evidence>
<name>A0A5M9JCX5_MONFR</name>
<reference evidence="1 2" key="1">
    <citation type="submission" date="2019-06" db="EMBL/GenBank/DDBJ databases">
        <title>Genome Sequence of the Brown Rot Fungal Pathogen Monilinia fructicola.</title>
        <authorList>
            <person name="De Miccolis Angelini R.M."/>
            <person name="Landi L."/>
            <person name="Abate D."/>
            <person name="Pollastro S."/>
            <person name="Romanazzi G."/>
            <person name="Faretra F."/>
        </authorList>
    </citation>
    <scope>NUCLEOTIDE SEQUENCE [LARGE SCALE GENOMIC DNA]</scope>
    <source>
        <strain evidence="1 2">Mfrc123</strain>
    </source>
</reference>
<dbReference type="Proteomes" id="UP000322873">
    <property type="component" value="Unassembled WGS sequence"/>
</dbReference>